<protein>
    <submittedName>
        <fullName evidence="3">Uncharacterized protein</fullName>
    </submittedName>
</protein>
<feature type="compositionally biased region" description="Low complexity" evidence="1">
    <location>
        <begin position="120"/>
        <end position="133"/>
    </location>
</feature>
<sequence>MAYPDNRDPRNARDPRDPNAPDRLVDPIVPGAIVRDYDEPLTQDDPALRNDPAYVQPRDYPRASSAPRGLAGATLAVAIVLLAVIAFSFMGGADTNETAGVTPEVTQPMGTDNTPTASIPAEQPAPANEPAAADETLPPIQPADPAQPIQPAQ</sequence>
<name>A0A3S0GC17_9HYPH</name>
<evidence type="ECO:0000313" key="3">
    <source>
        <dbReference type="EMBL" id="RST88382.1"/>
    </source>
</evidence>
<feature type="compositionally biased region" description="Basic and acidic residues" evidence="1">
    <location>
        <begin position="1"/>
        <end position="25"/>
    </location>
</feature>
<accession>A0A3S0GC17</accession>
<evidence type="ECO:0000313" key="4">
    <source>
        <dbReference type="Proteomes" id="UP000278398"/>
    </source>
</evidence>
<keyword evidence="2" id="KW-0472">Membrane</keyword>
<feature type="transmembrane region" description="Helical" evidence="2">
    <location>
        <begin position="70"/>
        <end position="90"/>
    </location>
</feature>
<dbReference type="AlphaFoldDB" id="A0A3S0GC17"/>
<keyword evidence="2" id="KW-1133">Transmembrane helix</keyword>
<feature type="compositionally biased region" description="Low complexity" evidence="1">
    <location>
        <begin position="143"/>
        <end position="153"/>
    </location>
</feature>
<feature type="compositionally biased region" description="Polar residues" evidence="1">
    <location>
        <begin position="95"/>
        <end position="117"/>
    </location>
</feature>
<gene>
    <name evidence="3" type="ORF">EJC49_01410</name>
</gene>
<proteinExistence type="predicted"/>
<feature type="region of interest" description="Disordered" evidence="1">
    <location>
        <begin position="1"/>
        <end position="67"/>
    </location>
</feature>
<organism evidence="3 4">
    <name type="scientific">Aquibium carbonis</name>
    <dbReference type="NCBI Taxonomy" id="2495581"/>
    <lineage>
        <taxon>Bacteria</taxon>
        <taxon>Pseudomonadati</taxon>
        <taxon>Pseudomonadota</taxon>
        <taxon>Alphaproteobacteria</taxon>
        <taxon>Hyphomicrobiales</taxon>
        <taxon>Phyllobacteriaceae</taxon>
        <taxon>Aquibium</taxon>
    </lineage>
</organism>
<dbReference type="EMBL" id="RWKW01000002">
    <property type="protein sequence ID" value="RST88382.1"/>
    <property type="molecule type" value="Genomic_DNA"/>
</dbReference>
<feature type="region of interest" description="Disordered" evidence="1">
    <location>
        <begin position="93"/>
        <end position="153"/>
    </location>
</feature>
<comment type="caution">
    <text evidence="3">The sequence shown here is derived from an EMBL/GenBank/DDBJ whole genome shotgun (WGS) entry which is preliminary data.</text>
</comment>
<keyword evidence="4" id="KW-1185">Reference proteome</keyword>
<dbReference type="RefSeq" id="WP_126697656.1">
    <property type="nucleotide sequence ID" value="NZ_RWKW01000002.1"/>
</dbReference>
<dbReference type="Proteomes" id="UP000278398">
    <property type="component" value="Unassembled WGS sequence"/>
</dbReference>
<evidence type="ECO:0000256" key="1">
    <source>
        <dbReference type="SAM" id="MobiDB-lite"/>
    </source>
</evidence>
<reference evidence="3 4" key="1">
    <citation type="submission" date="2018-12" db="EMBL/GenBank/DDBJ databases">
        <title>Mesorhizobium carbonis sp. nov., isolated from coal mine water.</title>
        <authorList>
            <person name="Xin W."/>
            <person name="Xu Z."/>
            <person name="Xiang F."/>
            <person name="Zhang J."/>
            <person name="Xi L."/>
            <person name="Liu J."/>
        </authorList>
    </citation>
    <scope>NUCLEOTIDE SEQUENCE [LARGE SCALE GENOMIC DNA]</scope>
    <source>
        <strain evidence="3 4">B2.3</strain>
    </source>
</reference>
<evidence type="ECO:0000256" key="2">
    <source>
        <dbReference type="SAM" id="Phobius"/>
    </source>
</evidence>
<keyword evidence="2" id="KW-0812">Transmembrane</keyword>